<keyword evidence="8" id="KW-1185">Reference proteome</keyword>
<dbReference type="PANTHER" id="PTHR30213">
    <property type="entry name" value="INNER MEMBRANE PROTEIN YHJD"/>
    <property type="match status" value="1"/>
</dbReference>
<dbReference type="PANTHER" id="PTHR30213:SF1">
    <property type="entry name" value="INNER MEMBRANE PROTEIN YHJD"/>
    <property type="match status" value="1"/>
</dbReference>
<feature type="transmembrane region" description="Helical" evidence="6">
    <location>
        <begin position="247"/>
        <end position="271"/>
    </location>
</feature>
<gene>
    <name evidence="7" type="primary">yhjD</name>
    <name evidence="7" type="ORF">HG15A2_11940</name>
</gene>
<dbReference type="KEGG" id="amob:HG15A2_11940"/>
<keyword evidence="3 6" id="KW-0812">Transmembrane</keyword>
<dbReference type="Pfam" id="PF03631">
    <property type="entry name" value="Virul_fac_BrkB"/>
    <property type="match status" value="1"/>
</dbReference>
<feature type="transmembrane region" description="Helical" evidence="6">
    <location>
        <begin position="21"/>
        <end position="50"/>
    </location>
</feature>
<dbReference type="AlphaFoldDB" id="A0A517MSR2"/>
<feature type="transmembrane region" description="Helical" evidence="6">
    <location>
        <begin position="92"/>
        <end position="109"/>
    </location>
</feature>
<feature type="transmembrane region" description="Helical" evidence="6">
    <location>
        <begin position="142"/>
        <end position="162"/>
    </location>
</feature>
<protein>
    <submittedName>
        <fullName evidence="7">Inner membrane protein YhjD</fullName>
    </submittedName>
</protein>
<keyword evidence="2" id="KW-1003">Cell membrane</keyword>
<dbReference type="InterPro" id="IPR017039">
    <property type="entry name" value="Virul_fac_BrkB"/>
</dbReference>
<feature type="transmembrane region" description="Helical" evidence="6">
    <location>
        <begin position="182"/>
        <end position="203"/>
    </location>
</feature>
<name>A0A517MSR2_9BACT</name>
<organism evidence="7 8">
    <name type="scientific">Adhaeretor mobilis</name>
    <dbReference type="NCBI Taxonomy" id="1930276"/>
    <lineage>
        <taxon>Bacteria</taxon>
        <taxon>Pseudomonadati</taxon>
        <taxon>Planctomycetota</taxon>
        <taxon>Planctomycetia</taxon>
        <taxon>Pirellulales</taxon>
        <taxon>Lacipirellulaceae</taxon>
        <taxon>Adhaeretor</taxon>
    </lineage>
</organism>
<evidence type="ECO:0000256" key="6">
    <source>
        <dbReference type="SAM" id="Phobius"/>
    </source>
</evidence>
<evidence type="ECO:0000256" key="3">
    <source>
        <dbReference type="ARBA" id="ARBA00022692"/>
    </source>
</evidence>
<dbReference type="GO" id="GO:0005886">
    <property type="term" value="C:plasma membrane"/>
    <property type="evidence" value="ECO:0007669"/>
    <property type="project" value="UniProtKB-SubCell"/>
</dbReference>
<evidence type="ECO:0000256" key="5">
    <source>
        <dbReference type="ARBA" id="ARBA00023136"/>
    </source>
</evidence>
<sequence length="291" mass="31747">MPRIITLLIEAYERWSKDGGPLLAAGVAYWVALSLIPVMVLLVSGLGFFFGGTDVGRDAEAKVMQAVSEQLSPQLARQVQSVFAEVRDKAPLSGPIGLVSLFIAGLAMFSQFDHAFDRIWSIEPKSDRGLWHSVVLSLKNRLAAFLMLLALGALVIVVFLSGAALSTVKRVTGDWIPYSEQAMWLVELGSTALLNVLAFTLIYRLIPKVFVRWTDALAGGLFAAVAWEAGRQALSHFVIAGHYTSAYGLLGTFMAVMLWAYYAVSVLFFGAEFVQAVRASRLEPVRATESQ</sequence>
<evidence type="ECO:0000313" key="8">
    <source>
        <dbReference type="Proteomes" id="UP000319852"/>
    </source>
</evidence>
<keyword evidence="4 6" id="KW-1133">Transmembrane helix</keyword>
<evidence type="ECO:0000313" key="7">
    <source>
        <dbReference type="EMBL" id="QDS97926.1"/>
    </source>
</evidence>
<reference evidence="7 8" key="1">
    <citation type="submission" date="2019-02" db="EMBL/GenBank/DDBJ databases">
        <title>Deep-cultivation of Planctomycetes and their phenomic and genomic characterization uncovers novel biology.</title>
        <authorList>
            <person name="Wiegand S."/>
            <person name="Jogler M."/>
            <person name="Boedeker C."/>
            <person name="Pinto D."/>
            <person name="Vollmers J."/>
            <person name="Rivas-Marin E."/>
            <person name="Kohn T."/>
            <person name="Peeters S.H."/>
            <person name="Heuer A."/>
            <person name="Rast P."/>
            <person name="Oberbeckmann S."/>
            <person name="Bunk B."/>
            <person name="Jeske O."/>
            <person name="Meyerdierks A."/>
            <person name="Storesund J.E."/>
            <person name="Kallscheuer N."/>
            <person name="Luecker S."/>
            <person name="Lage O.M."/>
            <person name="Pohl T."/>
            <person name="Merkel B.J."/>
            <person name="Hornburger P."/>
            <person name="Mueller R.-W."/>
            <person name="Bruemmer F."/>
            <person name="Labrenz M."/>
            <person name="Spormann A.M."/>
            <person name="Op den Camp H."/>
            <person name="Overmann J."/>
            <person name="Amann R."/>
            <person name="Jetten M.S.M."/>
            <person name="Mascher T."/>
            <person name="Medema M.H."/>
            <person name="Devos D.P."/>
            <person name="Kaster A.-K."/>
            <person name="Ovreas L."/>
            <person name="Rohde M."/>
            <person name="Galperin M.Y."/>
            <person name="Jogler C."/>
        </authorList>
    </citation>
    <scope>NUCLEOTIDE SEQUENCE [LARGE SCALE GENOMIC DNA]</scope>
    <source>
        <strain evidence="7 8">HG15A2</strain>
    </source>
</reference>
<keyword evidence="5 6" id="KW-0472">Membrane</keyword>
<proteinExistence type="predicted"/>
<dbReference type="NCBIfam" id="TIGR00765">
    <property type="entry name" value="yihY_not_rbn"/>
    <property type="match status" value="1"/>
</dbReference>
<dbReference type="Proteomes" id="UP000319852">
    <property type="component" value="Chromosome"/>
</dbReference>
<accession>A0A517MSR2</accession>
<evidence type="ECO:0000256" key="4">
    <source>
        <dbReference type="ARBA" id="ARBA00022989"/>
    </source>
</evidence>
<comment type="subcellular location">
    <subcellularLocation>
        <location evidence="1">Cell membrane</location>
        <topology evidence="1">Multi-pass membrane protein</topology>
    </subcellularLocation>
</comment>
<dbReference type="PIRSF" id="PIRSF035875">
    <property type="entry name" value="RNase_BN"/>
    <property type="match status" value="1"/>
</dbReference>
<dbReference type="RefSeq" id="WP_145058691.1">
    <property type="nucleotide sequence ID" value="NZ_CP036263.1"/>
</dbReference>
<evidence type="ECO:0000256" key="1">
    <source>
        <dbReference type="ARBA" id="ARBA00004651"/>
    </source>
</evidence>
<evidence type="ECO:0000256" key="2">
    <source>
        <dbReference type="ARBA" id="ARBA00022475"/>
    </source>
</evidence>
<dbReference type="EMBL" id="CP036263">
    <property type="protein sequence ID" value="QDS97926.1"/>
    <property type="molecule type" value="Genomic_DNA"/>
</dbReference>
<dbReference type="OrthoDB" id="263507at2"/>